<protein>
    <submittedName>
        <fullName evidence="2">Uncharacterized protein</fullName>
    </submittedName>
</protein>
<feature type="compositionally biased region" description="Basic residues" evidence="1">
    <location>
        <begin position="41"/>
        <end position="51"/>
    </location>
</feature>
<feature type="compositionally biased region" description="Basic residues" evidence="1">
    <location>
        <begin position="1"/>
        <end position="10"/>
    </location>
</feature>
<gene>
    <name evidence="2" type="ORF">B0T16DRAFT_402985</name>
</gene>
<dbReference type="Proteomes" id="UP001174936">
    <property type="component" value="Unassembled WGS sequence"/>
</dbReference>
<feature type="compositionally biased region" description="Polar residues" evidence="1">
    <location>
        <begin position="18"/>
        <end position="31"/>
    </location>
</feature>
<evidence type="ECO:0000256" key="1">
    <source>
        <dbReference type="SAM" id="MobiDB-lite"/>
    </source>
</evidence>
<evidence type="ECO:0000313" key="2">
    <source>
        <dbReference type="EMBL" id="KAK0658093.1"/>
    </source>
</evidence>
<reference evidence="2" key="1">
    <citation type="submission" date="2023-06" db="EMBL/GenBank/DDBJ databases">
        <title>Genome-scale phylogeny and comparative genomics of the fungal order Sordariales.</title>
        <authorList>
            <consortium name="Lawrence Berkeley National Laboratory"/>
            <person name="Hensen N."/>
            <person name="Bonometti L."/>
            <person name="Westerberg I."/>
            <person name="Brannstrom I.O."/>
            <person name="Guillou S."/>
            <person name="Cros-Aarteil S."/>
            <person name="Calhoun S."/>
            <person name="Haridas S."/>
            <person name="Kuo A."/>
            <person name="Mondo S."/>
            <person name="Pangilinan J."/>
            <person name="Riley R."/>
            <person name="Labutti K."/>
            <person name="Andreopoulos B."/>
            <person name="Lipzen A."/>
            <person name="Chen C."/>
            <person name="Yanf M."/>
            <person name="Daum C."/>
            <person name="Ng V."/>
            <person name="Clum A."/>
            <person name="Steindorff A."/>
            <person name="Ohm R."/>
            <person name="Martin F."/>
            <person name="Silar P."/>
            <person name="Natvig D."/>
            <person name="Lalanne C."/>
            <person name="Gautier V."/>
            <person name="Ament-Velasquez S.L."/>
            <person name="Kruys A."/>
            <person name="Hutchinson M.I."/>
            <person name="Powell A.J."/>
            <person name="Barry K."/>
            <person name="Miller A.N."/>
            <person name="Grigoriev I.V."/>
            <person name="Debuchy R."/>
            <person name="Gladieux P."/>
            <person name="Thoren M.H."/>
            <person name="Johannesson H."/>
        </authorList>
    </citation>
    <scope>NUCLEOTIDE SEQUENCE</scope>
    <source>
        <strain evidence="2">SMH2532-1</strain>
    </source>
</reference>
<proteinExistence type="predicted"/>
<comment type="caution">
    <text evidence="2">The sequence shown here is derived from an EMBL/GenBank/DDBJ whole genome shotgun (WGS) entry which is preliminary data.</text>
</comment>
<dbReference type="EMBL" id="JAULSV010000001">
    <property type="protein sequence ID" value="KAK0658093.1"/>
    <property type="molecule type" value="Genomic_DNA"/>
</dbReference>
<accession>A0AA39YT05</accession>
<name>A0AA39YT05_9PEZI</name>
<dbReference type="AlphaFoldDB" id="A0AA39YT05"/>
<keyword evidence="3" id="KW-1185">Reference proteome</keyword>
<organism evidence="2 3">
    <name type="scientific">Cercophora newfieldiana</name>
    <dbReference type="NCBI Taxonomy" id="92897"/>
    <lineage>
        <taxon>Eukaryota</taxon>
        <taxon>Fungi</taxon>
        <taxon>Dikarya</taxon>
        <taxon>Ascomycota</taxon>
        <taxon>Pezizomycotina</taxon>
        <taxon>Sordariomycetes</taxon>
        <taxon>Sordariomycetidae</taxon>
        <taxon>Sordariales</taxon>
        <taxon>Lasiosphaeriaceae</taxon>
        <taxon>Cercophora</taxon>
    </lineage>
</organism>
<sequence>MSNTVHHRPSHSLPPAKQWQQTLSNRSSGACHSTHADLSRGRHQRPHRRVWSHGAIHAVRITPRRSR</sequence>
<feature type="region of interest" description="Disordered" evidence="1">
    <location>
        <begin position="1"/>
        <end position="67"/>
    </location>
</feature>
<evidence type="ECO:0000313" key="3">
    <source>
        <dbReference type="Proteomes" id="UP001174936"/>
    </source>
</evidence>